<proteinExistence type="predicted"/>
<keyword evidence="3" id="KW-1185">Reference proteome</keyword>
<comment type="caution">
    <text evidence="2">The sequence shown here is derived from an EMBL/GenBank/DDBJ whole genome shotgun (WGS) entry which is preliminary data.</text>
</comment>
<dbReference type="Proteomes" id="UP000827092">
    <property type="component" value="Unassembled WGS sequence"/>
</dbReference>
<feature type="region of interest" description="Disordered" evidence="1">
    <location>
        <begin position="41"/>
        <end position="71"/>
    </location>
</feature>
<protein>
    <submittedName>
        <fullName evidence="2">Uncharacterized protein</fullName>
    </submittedName>
</protein>
<evidence type="ECO:0000256" key="1">
    <source>
        <dbReference type="SAM" id="MobiDB-lite"/>
    </source>
</evidence>
<sequence length="215" mass="23364">MWITKNRCTEAVLTLHAPVYVFYSCWKRQEKVSSHDFAGTEPATLYQTPSPQNPPPPDEPAARTGFGEGPTFLEKKSGNMRLPSHVQQISAISSNNQDKLAEMADGIMSAAFGAAAAVRYVHKQLMLQWNVGQRGDISAPDAAGDFVQAESVGSTPPLHVKRTRKAERSPAICKPPRPNSQYVGTTEFSEKKASNADNFVSGCRKTEGAVTQSRG</sequence>
<evidence type="ECO:0000313" key="2">
    <source>
        <dbReference type="EMBL" id="KAG8171067.1"/>
    </source>
</evidence>
<name>A0AAV6THB4_9ARAC</name>
<evidence type="ECO:0000313" key="3">
    <source>
        <dbReference type="Proteomes" id="UP000827092"/>
    </source>
</evidence>
<dbReference type="PROSITE" id="PS51257">
    <property type="entry name" value="PROKAR_LIPOPROTEIN"/>
    <property type="match status" value="1"/>
</dbReference>
<accession>A0AAV6THB4</accession>
<gene>
    <name evidence="2" type="ORF">JTE90_020951</name>
</gene>
<organism evidence="2 3">
    <name type="scientific">Oedothorax gibbosus</name>
    <dbReference type="NCBI Taxonomy" id="931172"/>
    <lineage>
        <taxon>Eukaryota</taxon>
        <taxon>Metazoa</taxon>
        <taxon>Ecdysozoa</taxon>
        <taxon>Arthropoda</taxon>
        <taxon>Chelicerata</taxon>
        <taxon>Arachnida</taxon>
        <taxon>Araneae</taxon>
        <taxon>Araneomorphae</taxon>
        <taxon>Entelegynae</taxon>
        <taxon>Araneoidea</taxon>
        <taxon>Linyphiidae</taxon>
        <taxon>Erigoninae</taxon>
        <taxon>Oedothorax</taxon>
    </lineage>
</organism>
<dbReference type="AlphaFoldDB" id="A0AAV6THB4"/>
<reference evidence="2 3" key="1">
    <citation type="journal article" date="2022" name="Nat. Ecol. Evol.">
        <title>A masculinizing supergene underlies an exaggerated male reproductive morph in a spider.</title>
        <authorList>
            <person name="Hendrickx F."/>
            <person name="De Corte Z."/>
            <person name="Sonet G."/>
            <person name="Van Belleghem S.M."/>
            <person name="Kostlbacher S."/>
            <person name="Vangestel C."/>
        </authorList>
    </citation>
    <scope>NUCLEOTIDE SEQUENCE [LARGE SCALE GENOMIC DNA]</scope>
    <source>
        <strain evidence="2">W744_W776</strain>
    </source>
</reference>
<dbReference type="EMBL" id="JAFNEN010004479">
    <property type="protein sequence ID" value="KAG8171067.1"/>
    <property type="molecule type" value="Genomic_DNA"/>
</dbReference>
<feature type="region of interest" description="Disordered" evidence="1">
    <location>
        <begin position="165"/>
        <end position="188"/>
    </location>
</feature>